<organism evidence="2 3">
    <name type="scientific">Galendromus occidentalis</name>
    <name type="common">western predatory mite</name>
    <dbReference type="NCBI Taxonomy" id="34638"/>
    <lineage>
        <taxon>Eukaryota</taxon>
        <taxon>Metazoa</taxon>
        <taxon>Ecdysozoa</taxon>
        <taxon>Arthropoda</taxon>
        <taxon>Chelicerata</taxon>
        <taxon>Arachnida</taxon>
        <taxon>Acari</taxon>
        <taxon>Parasitiformes</taxon>
        <taxon>Mesostigmata</taxon>
        <taxon>Gamasina</taxon>
        <taxon>Phytoseioidea</taxon>
        <taxon>Phytoseiidae</taxon>
        <taxon>Typhlodrominae</taxon>
        <taxon>Galendromus</taxon>
    </lineage>
</organism>
<dbReference type="InterPro" id="IPR011990">
    <property type="entry name" value="TPR-like_helical_dom_sf"/>
</dbReference>
<dbReference type="SUPFAM" id="SSF48452">
    <property type="entry name" value="TPR-like"/>
    <property type="match status" value="1"/>
</dbReference>
<comment type="similarity">
    <text evidence="1">Belongs to the TTC36 family.</text>
</comment>
<dbReference type="Proteomes" id="UP000694867">
    <property type="component" value="Unplaced"/>
</dbReference>
<dbReference type="GO" id="GO:0006570">
    <property type="term" value="P:tyrosine metabolic process"/>
    <property type="evidence" value="ECO:0007669"/>
    <property type="project" value="TreeGrafter"/>
</dbReference>
<protein>
    <submittedName>
        <fullName evidence="3">Tetratricopeptide repeat protein 36</fullName>
    </submittedName>
</protein>
<keyword evidence="2" id="KW-1185">Reference proteome</keyword>
<evidence type="ECO:0000313" key="2">
    <source>
        <dbReference type="Proteomes" id="UP000694867"/>
    </source>
</evidence>
<evidence type="ECO:0000256" key="1">
    <source>
        <dbReference type="ARBA" id="ARBA00006995"/>
    </source>
</evidence>
<dbReference type="PANTHER" id="PTHR21405">
    <property type="entry name" value="CDNA SEQUENCE BC021608"/>
    <property type="match status" value="1"/>
</dbReference>
<dbReference type="KEGG" id="goe:100900991"/>
<evidence type="ECO:0000313" key="3">
    <source>
        <dbReference type="RefSeq" id="XP_003745549.1"/>
    </source>
</evidence>
<dbReference type="GeneID" id="100900991"/>
<dbReference type="InterPro" id="IPR038906">
    <property type="entry name" value="TTC36"/>
</dbReference>
<name>A0AAJ6VZB2_9ACAR</name>
<accession>A0AAJ6VZB2</accession>
<gene>
    <name evidence="3" type="primary">LOC100900991</name>
</gene>
<dbReference type="RefSeq" id="XP_003745549.1">
    <property type="nucleotide sequence ID" value="XM_003745501.1"/>
</dbReference>
<sequence>MATANDRAVLEVLFNPLFAEIPPETDDLDDDVKDWTPSNLEVKAVALAETGRYRESLEMLTSLLARNDVSHLDRASLLNDSAQVKRLLGDTTGARQDIESVLELRVNRRAQRQALVQKAILERLDGRPENGLALMRQAAALGSRFARTQLAVHKENPYAALCNQMLNRMFAELRGECQ</sequence>
<dbReference type="AlphaFoldDB" id="A0AAJ6VZB2"/>
<proteinExistence type="inferred from homology"/>
<dbReference type="Gene3D" id="1.25.40.10">
    <property type="entry name" value="Tetratricopeptide repeat domain"/>
    <property type="match status" value="1"/>
</dbReference>
<dbReference type="PANTHER" id="PTHR21405:SF0">
    <property type="entry name" value="TETRATRICOPEPTIDE REPEAT PROTEIN 36"/>
    <property type="match status" value="1"/>
</dbReference>
<reference evidence="3" key="1">
    <citation type="submission" date="2025-08" db="UniProtKB">
        <authorList>
            <consortium name="RefSeq"/>
        </authorList>
    </citation>
    <scope>IDENTIFICATION</scope>
</reference>